<name>A0ABW0ART7_9ACTN</name>
<proteinExistence type="predicted"/>
<comment type="caution">
    <text evidence="1">The sequence shown here is derived from an EMBL/GenBank/DDBJ whole genome shotgun (WGS) entry which is preliminary data.</text>
</comment>
<evidence type="ECO:0000313" key="2">
    <source>
        <dbReference type="Proteomes" id="UP001596160"/>
    </source>
</evidence>
<reference evidence="2" key="1">
    <citation type="journal article" date="2019" name="Int. J. Syst. Evol. Microbiol.">
        <title>The Global Catalogue of Microorganisms (GCM) 10K type strain sequencing project: providing services to taxonomists for standard genome sequencing and annotation.</title>
        <authorList>
            <consortium name="The Broad Institute Genomics Platform"/>
            <consortium name="The Broad Institute Genome Sequencing Center for Infectious Disease"/>
            <person name="Wu L."/>
            <person name="Ma J."/>
        </authorList>
    </citation>
    <scope>NUCLEOTIDE SEQUENCE [LARGE SCALE GENOMIC DNA]</scope>
    <source>
        <strain evidence="2">PCU 266</strain>
    </source>
</reference>
<dbReference type="EMBL" id="JBHSKP010000024">
    <property type="protein sequence ID" value="MFC5155676.1"/>
    <property type="molecule type" value="Genomic_DNA"/>
</dbReference>
<evidence type="ECO:0000313" key="1">
    <source>
        <dbReference type="EMBL" id="MFC5155676.1"/>
    </source>
</evidence>
<dbReference type="Proteomes" id="UP001596160">
    <property type="component" value="Unassembled WGS sequence"/>
</dbReference>
<protein>
    <submittedName>
        <fullName evidence="1">Uncharacterized protein</fullName>
    </submittedName>
</protein>
<gene>
    <name evidence="1" type="ORF">ACFPRH_28545</name>
</gene>
<organism evidence="1 2">
    <name type="scientific">Streptomyces amakusaensis</name>
    <dbReference type="NCBI Taxonomy" id="67271"/>
    <lineage>
        <taxon>Bacteria</taxon>
        <taxon>Bacillati</taxon>
        <taxon>Actinomycetota</taxon>
        <taxon>Actinomycetes</taxon>
        <taxon>Kitasatosporales</taxon>
        <taxon>Streptomycetaceae</taxon>
        <taxon>Streptomyces</taxon>
    </lineage>
</organism>
<dbReference type="RefSeq" id="WP_344483470.1">
    <property type="nucleotide sequence ID" value="NZ_BAAASB010000021.1"/>
</dbReference>
<accession>A0ABW0ART7</accession>
<keyword evidence="2" id="KW-1185">Reference proteome</keyword>
<sequence>MRCTQWLRVRLDLVREARERSAGEHVDNLVQCQLLAHDDSDHHGFLAELDEYATALWLRWHGEAKVKLVALTDCPLTGPGPDAEGCCLFAGHAGQHTWEAA</sequence>